<dbReference type="InterPro" id="IPR010987">
    <property type="entry name" value="Glutathione-S-Trfase_C-like"/>
</dbReference>
<dbReference type="SFLD" id="SFLDS00019">
    <property type="entry name" value="Glutathione_Transferase_(cytos"/>
    <property type="match status" value="1"/>
</dbReference>
<dbReference type="GO" id="GO:0016740">
    <property type="term" value="F:transferase activity"/>
    <property type="evidence" value="ECO:0007669"/>
    <property type="project" value="UniProtKB-KW"/>
</dbReference>
<evidence type="ECO:0000259" key="2">
    <source>
        <dbReference type="PROSITE" id="PS50404"/>
    </source>
</evidence>
<dbReference type="SFLD" id="SFLDG01150">
    <property type="entry name" value="Main.1:_Beta-like"/>
    <property type="match status" value="1"/>
</dbReference>
<dbReference type="Gene3D" id="1.20.1050.10">
    <property type="match status" value="1"/>
</dbReference>
<name>J5KG65_9GAMM</name>
<dbReference type="CDD" id="cd03046">
    <property type="entry name" value="GST_N_GTT1_like"/>
    <property type="match status" value="1"/>
</dbReference>
<dbReference type="HOGENOM" id="CLU_011226_15_4_6"/>
<gene>
    <name evidence="4" type="ORF">NT02SARS_0086</name>
</gene>
<dbReference type="PROSITE" id="PS50404">
    <property type="entry name" value="GST_NTER"/>
    <property type="match status" value="1"/>
</dbReference>
<dbReference type="Gene3D" id="3.40.30.10">
    <property type="entry name" value="Glutaredoxin"/>
    <property type="match status" value="1"/>
</dbReference>
<evidence type="ECO:0000256" key="1">
    <source>
        <dbReference type="RuleBase" id="RU003494"/>
    </source>
</evidence>
<dbReference type="PROSITE" id="PS50405">
    <property type="entry name" value="GST_CTER"/>
    <property type="match status" value="1"/>
</dbReference>
<dbReference type="InterPro" id="IPR004046">
    <property type="entry name" value="GST_C"/>
</dbReference>
<evidence type="ECO:0000313" key="5">
    <source>
        <dbReference type="Proteomes" id="UP000010116"/>
    </source>
</evidence>
<feature type="domain" description="GST C-terminal" evidence="3">
    <location>
        <begin position="86"/>
        <end position="204"/>
    </location>
</feature>
<sequence>MLKVHFTPGTRAGRIVWLLEELGLDYDVNIMPFTKAGIKSPEHRARHALGRVPVLEDGDISIFESGAIIQYILERHKDGGLKPDVNLKEFPYYLQWFHYCEGMVMPPMNQIVVQTILLPTDRRDENVLKQAQNLLTKSLGPVNQNLEGKDYLIGDFSAADLMLGHSCFMANRLGCVPEDMLHIKNYVANIEARPAFQKAISMGE</sequence>
<comment type="similarity">
    <text evidence="1">Belongs to the GST superfamily.</text>
</comment>
<dbReference type="EMBL" id="JH611165">
    <property type="protein sequence ID" value="EJP73503.1"/>
    <property type="molecule type" value="Genomic_DNA"/>
</dbReference>
<keyword evidence="4" id="KW-0808">Transferase</keyword>
<reference evidence="4 5" key="1">
    <citation type="journal article" date="2012" name="ISME J.">
        <title>Genomic insights to SAR86, an abundant and uncultivated marine bacterial lineage.</title>
        <authorList>
            <person name="Dupont C.L."/>
            <person name="Rusch D.B."/>
            <person name="Yooseph S."/>
            <person name="Lombardo M.J."/>
            <person name="Richter R.A."/>
            <person name="Valas R."/>
            <person name="Novotny M."/>
            <person name="Yee-Greenbaum J."/>
            <person name="Selengut J.D."/>
            <person name="Haft D.H."/>
            <person name="Halpern A.L."/>
            <person name="Lasken R.S."/>
            <person name="Nealson K."/>
            <person name="Friedman R."/>
            <person name="Venter J.C."/>
        </authorList>
    </citation>
    <scope>NUCLEOTIDE SEQUENCE [LARGE SCALE GENOMIC DNA]</scope>
</reference>
<dbReference type="InterPro" id="IPR036249">
    <property type="entry name" value="Thioredoxin-like_sf"/>
</dbReference>
<dbReference type="Pfam" id="PF02798">
    <property type="entry name" value="GST_N"/>
    <property type="match status" value="1"/>
</dbReference>
<dbReference type="PANTHER" id="PTHR44051:SF8">
    <property type="entry name" value="GLUTATHIONE S-TRANSFERASE GSTA"/>
    <property type="match status" value="1"/>
</dbReference>
<dbReference type="Pfam" id="PF00043">
    <property type="entry name" value="GST_C"/>
    <property type="match status" value="1"/>
</dbReference>
<protein>
    <submittedName>
        <fullName evidence="4">Glutathione S-transferase domain protein</fullName>
    </submittedName>
</protein>
<accession>J5KG65</accession>
<dbReference type="Proteomes" id="UP000010116">
    <property type="component" value="Unassembled WGS sequence"/>
</dbReference>
<dbReference type="AlphaFoldDB" id="J5KG65"/>
<dbReference type="SFLD" id="SFLDG00358">
    <property type="entry name" value="Main_(cytGST)"/>
    <property type="match status" value="1"/>
</dbReference>
<evidence type="ECO:0000259" key="3">
    <source>
        <dbReference type="PROSITE" id="PS50405"/>
    </source>
</evidence>
<dbReference type="InterPro" id="IPR040079">
    <property type="entry name" value="Glutathione_S-Trfase"/>
</dbReference>
<evidence type="ECO:0000313" key="4">
    <source>
        <dbReference type="EMBL" id="EJP73503.1"/>
    </source>
</evidence>
<feature type="domain" description="GST N-terminal" evidence="2">
    <location>
        <begin position="1"/>
        <end position="80"/>
    </location>
</feature>
<organism evidence="4 5">
    <name type="scientific">SAR86 cluster bacterium SAR86B</name>
    <dbReference type="NCBI Taxonomy" id="1123867"/>
    <lineage>
        <taxon>Bacteria</taxon>
        <taxon>Pseudomonadati</taxon>
        <taxon>Pseudomonadota</taxon>
        <taxon>Gammaproteobacteria</taxon>
        <taxon>SAR86 cluster</taxon>
    </lineage>
</organism>
<dbReference type="InterPro" id="IPR004045">
    <property type="entry name" value="Glutathione_S-Trfase_N"/>
</dbReference>
<dbReference type="PANTHER" id="PTHR44051">
    <property type="entry name" value="GLUTATHIONE S-TRANSFERASE-RELATED"/>
    <property type="match status" value="1"/>
</dbReference>
<proteinExistence type="inferred from homology"/>
<dbReference type="SUPFAM" id="SSF52833">
    <property type="entry name" value="Thioredoxin-like"/>
    <property type="match status" value="1"/>
</dbReference>
<dbReference type="InterPro" id="IPR036282">
    <property type="entry name" value="Glutathione-S-Trfase_C_sf"/>
</dbReference>
<dbReference type="SUPFAM" id="SSF47616">
    <property type="entry name" value="GST C-terminal domain-like"/>
    <property type="match status" value="1"/>
</dbReference>